<accession>A0A420EC90</accession>
<dbReference type="EMBL" id="RAPF01000010">
    <property type="protein sequence ID" value="RKF18252.1"/>
    <property type="molecule type" value="Genomic_DNA"/>
</dbReference>
<proteinExistence type="inferred from homology"/>
<name>A0A420EC90_9SPHN</name>
<comment type="similarity">
    <text evidence="1">Belongs to the short-chain dehydrogenases/reductases (SDR) family.</text>
</comment>
<evidence type="ECO:0000313" key="3">
    <source>
        <dbReference type="Proteomes" id="UP000284395"/>
    </source>
</evidence>
<dbReference type="InterPro" id="IPR002347">
    <property type="entry name" value="SDR_fam"/>
</dbReference>
<dbReference type="Gene3D" id="3.40.50.720">
    <property type="entry name" value="NAD(P)-binding Rossmann-like Domain"/>
    <property type="match status" value="1"/>
</dbReference>
<dbReference type="FunFam" id="3.40.50.720:FF:000084">
    <property type="entry name" value="Short-chain dehydrogenase reductase"/>
    <property type="match status" value="1"/>
</dbReference>
<dbReference type="AlphaFoldDB" id="A0A420EC90"/>
<dbReference type="PRINTS" id="PR00081">
    <property type="entry name" value="GDHRDH"/>
</dbReference>
<dbReference type="Proteomes" id="UP000284395">
    <property type="component" value="Unassembled WGS sequence"/>
</dbReference>
<dbReference type="InterPro" id="IPR036291">
    <property type="entry name" value="NAD(P)-bd_dom_sf"/>
</dbReference>
<keyword evidence="3" id="KW-1185">Reference proteome</keyword>
<dbReference type="Pfam" id="PF13561">
    <property type="entry name" value="adh_short_C2"/>
    <property type="match status" value="1"/>
</dbReference>
<reference evidence="2 3" key="1">
    <citation type="submission" date="2018-09" db="EMBL/GenBank/DDBJ databases">
        <title>Altererythrobacter spongiae sp. nov., isolated from a marine sponge.</title>
        <authorList>
            <person name="Zhuang L."/>
            <person name="Luo L."/>
        </authorList>
    </citation>
    <scope>NUCLEOTIDE SEQUENCE [LARGE SCALE GENOMIC DNA]</scope>
    <source>
        <strain evidence="2 3">HN-Y73</strain>
    </source>
</reference>
<dbReference type="PANTHER" id="PTHR43943:SF2">
    <property type="entry name" value="DEHYDROGENASE_REDUCTASE 4"/>
    <property type="match status" value="1"/>
</dbReference>
<dbReference type="PANTHER" id="PTHR43943">
    <property type="entry name" value="DEHYDROGENASE/REDUCTASE (SDR FAMILY) MEMBER 4"/>
    <property type="match status" value="1"/>
</dbReference>
<organism evidence="2 3">
    <name type="scientific">Altericroceibacterium spongiae</name>
    <dbReference type="NCBI Taxonomy" id="2320269"/>
    <lineage>
        <taxon>Bacteria</taxon>
        <taxon>Pseudomonadati</taxon>
        <taxon>Pseudomonadota</taxon>
        <taxon>Alphaproteobacteria</taxon>
        <taxon>Sphingomonadales</taxon>
        <taxon>Erythrobacteraceae</taxon>
        <taxon>Altericroceibacterium</taxon>
    </lineage>
</organism>
<evidence type="ECO:0000256" key="1">
    <source>
        <dbReference type="ARBA" id="ARBA00006484"/>
    </source>
</evidence>
<evidence type="ECO:0000313" key="2">
    <source>
        <dbReference type="EMBL" id="RKF18252.1"/>
    </source>
</evidence>
<gene>
    <name evidence="2" type="ORF">D6851_14850</name>
</gene>
<dbReference type="InterPro" id="IPR020904">
    <property type="entry name" value="Sc_DH/Rdtase_CS"/>
</dbReference>
<dbReference type="RefSeq" id="WP_120325695.1">
    <property type="nucleotide sequence ID" value="NZ_RAPF01000010.1"/>
</dbReference>
<sequence length="260" mass="27226">MTQPMFSLEGKTSIVTGATRGIGRAIAEAYAAAGANVMVSSRKQDACDKVAEEINRRGAGRAVPFAANVGSRDAVEALVTETRKQLGPVDVLVCNAAANPYYGPMAGISDEQFEKILRTNLLSSHWLTTLVAPDMEHRGGGRIVLISSMGGLRGSATIGAYNISKAADFQLARNLAVEYGTRNICVNCIAPGLIRTDFSRALWEDGSNRKKALAGVPLGRIGEPDDIAGAAVFLASNAGQYITGQTIIVDGGMTVTVPGI</sequence>
<dbReference type="OrthoDB" id="7500984at2"/>
<dbReference type="PROSITE" id="PS00061">
    <property type="entry name" value="ADH_SHORT"/>
    <property type="match status" value="1"/>
</dbReference>
<dbReference type="PRINTS" id="PR00080">
    <property type="entry name" value="SDRFAMILY"/>
</dbReference>
<protein>
    <submittedName>
        <fullName evidence="2">SDR family oxidoreductase</fullName>
    </submittedName>
</protein>
<comment type="caution">
    <text evidence="2">The sequence shown here is derived from an EMBL/GenBank/DDBJ whole genome shotgun (WGS) entry which is preliminary data.</text>
</comment>
<dbReference type="SUPFAM" id="SSF51735">
    <property type="entry name" value="NAD(P)-binding Rossmann-fold domains"/>
    <property type="match status" value="1"/>
</dbReference>
<dbReference type="NCBIfam" id="NF005559">
    <property type="entry name" value="PRK07231.1"/>
    <property type="match status" value="1"/>
</dbReference>